<organism evidence="6 7">
    <name type="scientific">Periplaneta americana</name>
    <name type="common">American cockroach</name>
    <name type="synonym">Blatta americana</name>
    <dbReference type="NCBI Taxonomy" id="6978"/>
    <lineage>
        <taxon>Eukaryota</taxon>
        <taxon>Metazoa</taxon>
        <taxon>Ecdysozoa</taxon>
        <taxon>Arthropoda</taxon>
        <taxon>Hexapoda</taxon>
        <taxon>Insecta</taxon>
        <taxon>Pterygota</taxon>
        <taxon>Neoptera</taxon>
        <taxon>Polyneoptera</taxon>
        <taxon>Dictyoptera</taxon>
        <taxon>Blattodea</taxon>
        <taxon>Blattoidea</taxon>
        <taxon>Blattidae</taxon>
        <taxon>Blattinae</taxon>
        <taxon>Periplaneta</taxon>
    </lineage>
</organism>
<dbReference type="PANTHER" id="PTHR28511">
    <property type="entry name" value="ENDONUCLEASE V"/>
    <property type="match status" value="1"/>
</dbReference>
<evidence type="ECO:0000256" key="4">
    <source>
        <dbReference type="ARBA" id="ARBA00022759"/>
    </source>
</evidence>
<evidence type="ECO:0000313" key="6">
    <source>
        <dbReference type="EMBL" id="KAJ4436205.1"/>
    </source>
</evidence>
<reference evidence="6 7" key="1">
    <citation type="journal article" date="2022" name="Allergy">
        <title>Genome assembly and annotation of Periplaneta americana reveal a comprehensive cockroach allergen profile.</title>
        <authorList>
            <person name="Wang L."/>
            <person name="Xiong Q."/>
            <person name="Saelim N."/>
            <person name="Wang L."/>
            <person name="Nong W."/>
            <person name="Wan A.T."/>
            <person name="Shi M."/>
            <person name="Liu X."/>
            <person name="Cao Q."/>
            <person name="Hui J.H.L."/>
            <person name="Sookrung N."/>
            <person name="Leung T.F."/>
            <person name="Tungtrongchitr A."/>
            <person name="Tsui S.K.W."/>
        </authorList>
    </citation>
    <scope>NUCLEOTIDE SEQUENCE [LARGE SCALE GENOMIC DNA]</scope>
    <source>
        <strain evidence="6">PWHHKU_190912</strain>
    </source>
</reference>
<comment type="subcellular location">
    <subcellularLocation>
        <location evidence="1">Cytoplasm</location>
    </subcellularLocation>
</comment>
<keyword evidence="7" id="KW-1185">Reference proteome</keyword>
<dbReference type="Proteomes" id="UP001148838">
    <property type="component" value="Unassembled WGS sequence"/>
</dbReference>
<dbReference type="EMBL" id="JAJSOF020000023">
    <property type="protein sequence ID" value="KAJ4436205.1"/>
    <property type="molecule type" value="Genomic_DNA"/>
</dbReference>
<evidence type="ECO:0000313" key="7">
    <source>
        <dbReference type="Proteomes" id="UP001148838"/>
    </source>
</evidence>
<evidence type="ECO:0008006" key="8">
    <source>
        <dbReference type="Google" id="ProtNLM"/>
    </source>
</evidence>
<comment type="caution">
    <text evidence="6">The sequence shown here is derived from an EMBL/GenBank/DDBJ whole genome shotgun (WGS) entry which is preliminary data.</text>
</comment>
<sequence>MDLSFIKGDDNVACAALIVCELPDFEVVYEDITMVPLTVPYIPGFLGFREAPSLVDAFFRLCDTQPSLVPECLLVDGNGALHPRGFGLASHIGVLCDIPTVGVAKNLYHMDGIVRDDDHKQKISQLCKPGDHFALDTSAGETLGLALKTSASSTKPVYVSVGHKISLVTAAWIVCHCSKFRIPEPVRQADVRSREFIRKHKEHQELNKT</sequence>
<dbReference type="PANTHER" id="PTHR28511:SF1">
    <property type="entry name" value="ENDONUCLEASE V"/>
    <property type="match status" value="1"/>
</dbReference>
<keyword evidence="2" id="KW-0963">Cytoplasm</keyword>
<accession>A0ABQ8SR59</accession>
<dbReference type="CDD" id="cd06559">
    <property type="entry name" value="Endonuclease_V"/>
    <property type="match status" value="1"/>
</dbReference>
<dbReference type="Gene3D" id="3.30.2170.10">
    <property type="entry name" value="archaeoglobus fulgidus dsm 4304 superfamily"/>
    <property type="match status" value="1"/>
</dbReference>
<evidence type="ECO:0000256" key="3">
    <source>
        <dbReference type="ARBA" id="ARBA00022722"/>
    </source>
</evidence>
<name>A0ABQ8SR59_PERAM</name>
<proteinExistence type="predicted"/>
<keyword evidence="4" id="KW-0255">Endonuclease</keyword>
<evidence type="ECO:0000256" key="1">
    <source>
        <dbReference type="ARBA" id="ARBA00004496"/>
    </source>
</evidence>
<protein>
    <recommendedName>
        <fullName evidence="8">Endonuclease V</fullName>
    </recommendedName>
</protein>
<evidence type="ECO:0000256" key="2">
    <source>
        <dbReference type="ARBA" id="ARBA00022490"/>
    </source>
</evidence>
<gene>
    <name evidence="6" type="ORF">ANN_18835</name>
</gene>
<keyword evidence="3" id="KW-0540">Nuclease</keyword>
<dbReference type="InterPro" id="IPR007581">
    <property type="entry name" value="Endonuclease-V"/>
</dbReference>
<evidence type="ECO:0000256" key="5">
    <source>
        <dbReference type="ARBA" id="ARBA00022801"/>
    </source>
</evidence>
<dbReference type="Pfam" id="PF04493">
    <property type="entry name" value="Endonuclease_5"/>
    <property type="match status" value="1"/>
</dbReference>
<keyword evidence="5" id="KW-0378">Hydrolase</keyword>